<comment type="function">
    <text evidence="3">Required for formate dehydrogenase (FDH) activity. Acts as a sulfur carrier protein that transfers sulfur from IscS to the molybdenum cofactor prior to its insertion into FDH.</text>
</comment>
<sequence>MDAVKQCMMTTHTEAETFEKADALISEEPIQFVYNGIAHMVMMCTPMDLEDLAYGFSLTEGIIHDMAQILGVEVVNTTHGIELRIEIEPVLMSRLEGTKRQMSARTGCGVCGVENLSLVEKTLSPLEKAESIDFSLIQTLLKKSDACQYYGQMTGASHAAFLCDRAGNILLTREDVGRHVALDKLIGALMNSAFNPQDVIILMSSRASFEIVQKTIAARVRTLITMSAPTDKAVWMAQKYHLSLWGFARKGRVNHYAT</sequence>
<organism evidence="4 5">
    <name type="scientific">Wohlfahrtiimonas chitiniclastica</name>
    <dbReference type="NCBI Taxonomy" id="400946"/>
    <lineage>
        <taxon>Bacteria</taxon>
        <taxon>Pseudomonadati</taxon>
        <taxon>Pseudomonadota</taxon>
        <taxon>Gammaproteobacteria</taxon>
        <taxon>Cardiobacteriales</taxon>
        <taxon>Ignatzschineriaceae</taxon>
        <taxon>Wohlfahrtiimonas</taxon>
    </lineage>
</organism>
<dbReference type="PIRSF" id="PIRSF015626">
    <property type="entry name" value="FdhD"/>
    <property type="match status" value="1"/>
</dbReference>
<comment type="similarity">
    <text evidence="3">Belongs to the FdhD family.</text>
</comment>
<feature type="active site" description="Cysteine persulfide intermediate" evidence="3">
    <location>
        <position position="108"/>
    </location>
</feature>
<dbReference type="AlphaFoldDB" id="A0AB35BYC1"/>
<gene>
    <name evidence="3 4" type="primary">fdhD</name>
    <name evidence="4" type="ORF">J7561_05575</name>
</gene>
<dbReference type="Pfam" id="PF02634">
    <property type="entry name" value="FdhD-NarQ"/>
    <property type="match status" value="1"/>
</dbReference>
<dbReference type="PANTHER" id="PTHR30592:SF1">
    <property type="entry name" value="SULFUR CARRIER PROTEIN FDHD"/>
    <property type="match status" value="1"/>
</dbReference>
<protein>
    <recommendedName>
        <fullName evidence="3">Sulfur carrier protein FdhD</fullName>
    </recommendedName>
</protein>
<feature type="binding site" evidence="3">
    <location>
        <begin position="247"/>
        <end position="252"/>
    </location>
    <ligand>
        <name>Mo-bis(molybdopterin guanine dinucleotide)</name>
        <dbReference type="ChEBI" id="CHEBI:60539"/>
    </ligand>
</feature>
<keyword evidence="2 3" id="KW-0501">Molybdenum cofactor biosynthesis</keyword>
<dbReference type="Proteomes" id="UP000680020">
    <property type="component" value="Unassembled WGS sequence"/>
</dbReference>
<evidence type="ECO:0000313" key="4">
    <source>
        <dbReference type="EMBL" id="MBS7824674.1"/>
    </source>
</evidence>
<name>A0AB35BYC1_9GAMM</name>
<evidence type="ECO:0000256" key="1">
    <source>
        <dbReference type="ARBA" id="ARBA00022490"/>
    </source>
</evidence>
<dbReference type="GO" id="GO:0006777">
    <property type="term" value="P:Mo-molybdopterin cofactor biosynthetic process"/>
    <property type="evidence" value="ECO:0007669"/>
    <property type="project" value="UniProtKB-UniRule"/>
</dbReference>
<dbReference type="NCBIfam" id="TIGR00129">
    <property type="entry name" value="fdhD_narQ"/>
    <property type="match status" value="1"/>
</dbReference>
<dbReference type="GO" id="GO:0005737">
    <property type="term" value="C:cytoplasm"/>
    <property type="evidence" value="ECO:0007669"/>
    <property type="project" value="UniProtKB-SubCell"/>
</dbReference>
<dbReference type="SUPFAM" id="SSF53927">
    <property type="entry name" value="Cytidine deaminase-like"/>
    <property type="match status" value="1"/>
</dbReference>
<dbReference type="GO" id="GO:0016783">
    <property type="term" value="F:sulfurtransferase activity"/>
    <property type="evidence" value="ECO:0007669"/>
    <property type="project" value="InterPro"/>
</dbReference>
<comment type="subcellular location">
    <subcellularLocation>
        <location evidence="3">Cytoplasm</location>
    </subcellularLocation>
</comment>
<reference evidence="4" key="1">
    <citation type="submission" date="2021-03" db="EMBL/GenBank/DDBJ databases">
        <title>Identification and antibiotic profiling of Wohlfahrtiimonas chitiniclastica, an underestimated human pathogen.</title>
        <authorList>
            <person name="Kopf A."/>
            <person name="Bunk B."/>
            <person name="Coldewey S."/>
            <person name="Gunzer F."/>
            <person name="Riedel T."/>
            <person name="Schroettner P."/>
        </authorList>
    </citation>
    <scope>NUCLEOTIDE SEQUENCE</scope>
    <source>
        <strain evidence="4">DSM 100917</strain>
    </source>
</reference>
<dbReference type="InterPro" id="IPR016193">
    <property type="entry name" value="Cytidine_deaminase-like"/>
</dbReference>
<evidence type="ECO:0000256" key="2">
    <source>
        <dbReference type="ARBA" id="ARBA00023150"/>
    </source>
</evidence>
<dbReference type="HAMAP" id="MF_00187">
    <property type="entry name" value="FdhD"/>
    <property type="match status" value="1"/>
</dbReference>
<dbReference type="Gene3D" id="3.10.20.10">
    <property type="match status" value="1"/>
</dbReference>
<proteinExistence type="inferred from homology"/>
<dbReference type="Gene3D" id="3.40.140.10">
    <property type="entry name" value="Cytidine Deaminase, domain 2"/>
    <property type="match status" value="1"/>
</dbReference>
<dbReference type="PANTHER" id="PTHR30592">
    <property type="entry name" value="FORMATE DEHYDROGENASE"/>
    <property type="match status" value="1"/>
</dbReference>
<dbReference type="GO" id="GO:0097163">
    <property type="term" value="F:sulfur carrier activity"/>
    <property type="evidence" value="ECO:0007669"/>
    <property type="project" value="UniProtKB-UniRule"/>
</dbReference>
<keyword evidence="1 3" id="KW-0963">Cytoplasm</keyword>
<dbReference type="InterPro" id="IPR003786">
    <property type="entry name" value="FdhD"/>
</dbReference>
<evidence type="ECO:0000256" key="3">
    <source>
        <dbReference type="HAMAP-Rule" id="MF_00187"/>
    </source>
</evidence>
<comment type="caution">
    <text evidence="4">The sequence shown here is derived from an EMBL/GenBank/DDBJ whole genome shotgun (WGS) entry which is preliminary data.</text>
</comment>
<accession>A0AB35BYC1</accession>
<dbReference type="EMBL" id="JAGIBU010000004">
    <property type="protein sequence ID" value="MBS7824674.1"/>
    <property type="molecule type" value="Genomic_DNA"/>
</dbReference>
<evidence type="ECO:0000313" key="5">
    <source>
        <dbReference type="Proteomes" id="UP000680020"/>
    </source>
</evidence>